<name>A0ABR3IPE7_9AGAR</name>
<proteinExistence type="predicted"/>
<dbReference type="Proteomes" id="UP001556367">
    <property type="component" value="Unassembled WGS sequence"/>
</dbReference>
<reference evidence="2" key="1">
    <citation type="submission" date="2024-06" db="EMBL/GenBank/DDBJ databases">
        <title>Multi-omics analyses provide insights into the biosynthesis of the anticancer antibiotic pleurotin in Hohenbuehelia grisea.</title>
        <authorList>
            <person name="Weaver J.A."/>
            <person name="Alberti F."/>
        </authorList>
    </citation>
    <scope>NUCLEOTIDE SEQUENCE [LARGE SCALE GENOMIC DNA]</scope>
    <source>
        <strain evidence="2">T-177</strain>
    </source>
</reference>
<dbReference type="EMBL" id="JASNQZ010000019">
    <property type="protein sequence ID" value="KAL0945173.1"/>
    <property type="molecule type" value="Genomic_DNA"/>
</dbReference>
<sequence length="194" mass="21991">MRALGATFPPDSLPYITLTSVLSQLGVEPTFMVLPLCPSCLEVFPGTTSSTSRCSRCDTPLFYSRRRLDRRTSGPETRRPAVQFPMKSIESQLRDILEVPGMEDELELWRQKPRTPGKLTDNFDGEVCKTLPAPDGSRFFENPPRHQELRIGLTLGADWFSYLRSHISPSHSSGPISFNVINFKEHLRFITISY</sequence>
<evidence type="ECO:0000313" key="1">
    <source>
        <dbReference type="EMBL" id="KAL0945173.1"/>
    </source>
</evidence>
<protein>
    <submittedName>
        <fullName evidence="1">Uncharacterized protein</fullName>
    </submittedName>
</protein>
<accession>A0ABR3IPE7</accession>
<organism evidence="1 2">
    <name type="scientific">Hohenbuehelia grisea</name>
    <dbReference type="NCBI Taxonomy" id="104357"/>
    <lineage>
        <taxon>Eukaryota</taxon>
        <taxon>Fungi</taxon>
        <taxon>Dikarya</taxon>
        <taxon>Basidiomycota</taxon>
        <taxon>Agaricomycotina</taxon>
        <taxon>Agaricomycetes</taxon>
        <taxon>Agaricomycetidae</taxon>
        <taxon>Agaricales</taxon>
        <taxon>Pleurotineae</taxon>
        <taxon>Pleurotaceae</taxon>
        <taxon>Hohenbuehelia</taxon>
    </lineage>
</organism>
<comment type="caution">
    <text evidence="1">The sequence shown here is derived from an EMBL/GenBank/DDBJ whole genome shotgun (WGS) entry which is preliminary data.</text>
</comment>
<keyword evidence="2" id="KW-1185">Reference proteome</keyword>
<gene>
    <name evidence="1" type="ORF">HGRIS_004324</name>
</gene>
<evidence type="ECO:0000313" key="2">
    <source>
        <dbReference type="Proteomes" id="UP001556367"/>
    </source>
</evidence>